<feature type="compositionally biased region" description="Low complexity" evidence="1">
    <location>
        <begin position="107"/>
        <end position="128"/>
    </location>
</feature>
<keyword evidence="3" id="KW-1185">Reference proteome</keyword>
<dbReference type="AlphaFoldDB" id="L2GNY6"/>
<feature type="compositionally biased region" description="Polar residues" evidence="1">
    <location>
        <begin position="87"/>
        <end position="97"/>
    </location>
</feature>
<dbReference type="RefSeq" id="XP_007603788.1">
    <property type="nucleotide sequence ID" value="XM_007603726.1"/>
</dbReference>
<dbReference type="VEuPathDB" id="MicrosporidiaDB:VICG_00335"/>
<dbReference type="GeneID" id="19881053"/>
<dbReference type="EMBL" id="JH370131">
    <property type="protein sequence ID" value="ELA42583.1"/>
    <property type="molecule type" value="Genomic_DNA"/>
</dbReference>
<feature type="compositionally biased region" description="Low complexity" evidence="1">
    <location>
        <begin position="174"/>
        <end position="188"/>
    </location>
</feature>
<accession>L2GNY6</accession>
<evidence type="ECO:0000313" key="3">
    <source>
        <dbReference type="Proteomes" id="UP000011082"/>
    </source>
</evidence>
<gene>
    <name evidence="2" type="ORF">VICG_00335</name>
</gene>
<sequence length="275" mass="29786">MRLPIKKGCIFLYFIKNVVSISSITVPIENILMPDGCSESKKYEFIKELTKVGNDDVISGNYKKGLNPGYPFDSNFSSIFDSSVRCSTNRESNSMKRTPSFDPCRYSPPYSHPSQSQPSPQTFPQSHPIPQSMQQIAPQAQPPGTTTLQPSAQPAIYPIYVPVPIIRTVTVSITSSSQQTQPTTQPSSFGTMPEASQLPGDCSSFRANSYTGGTINCGTTSFNKPQQTANVQQMPYAQYASASNTGNACIPTGNASCQNHPQGIATQTPMKSSKC</sequence>
<proteinExistence type="predicted"/>
<name>L2GNY6_VITCO</name>
<evidence type="ECO:0000313" key="2">
    <source>
        <dbReference type="EMBL" id="ELA42583.1"/>
    </source>
</evidence>
<protein>
    <submittedName>
        <fullName evidence="2">Uncharacterized protein</fullName>
    </submittedName>
</protein>
<dbReference type="InParanoid" id="L2GNY6"/>
<dbReference type="Proteomes" id="UP000011082">
    <property type="component" value="Unassembled WGS sequence"/>
</dbReference>
<organism evidence="2 3">
    <name type="scientific">Vittaforma corneae (strain ATCC 50505)</name>
    <name type="common">Microsporidian parasite</name>
    <name type="synonym">Nosema corneum</name>
    <dbReference type="NCBI Taxonomy" id="993615"/>
    <lineage>
        <taxon>Eukaryota</taxon>
        <taxon>Fungi</taxon>
        <taxon>Fungi incertae sedis</taxon>
        <taxon>Microsporidia</taxon>
        <taxon>Nosematidae</taxon>
        <taxon>Vittaforma</taxon>
    </lineage>
</organism>
<dbReference type="HOGENOM" id="CLU_1012671_0_0_1"/>
<reference evidence="3" key="1">
    <citation type="submission" date="2011-05" db="EMBL/GenBank/DDBJ databases">
        <title>The genome sequence of Vittaforma corneae strain ATCC 50505.</title>
        <authorList>
            <consortium name="The Broad Institute Genome Sequencing Platform"/>
            <person name="Cuomo C."/>
            <person name="Didier E."/>
            <person name="Bowers L."/>
            <person name="Young S.K."/>
            <person name="Zeng Q."/>
            <person name="Gargeya S."/>
            <person name="Fitzgerald M."/>
            <person name="Haas B."/>
            <person name="Abouelleil A."/>
            <person name="Alvarado L."/>
            <person name="Arachchi H.M."/>
            <person name="Berlin A."/>
            <person name="Chapman S.B."/>
            <person name="Gearin G."/>
            <person name="Goldberg J."/>
            <person name="Griggs A."/>
            <person name="Gujja S."/>
            <person name="Hansen M."/>
            <person name="Heiman D."/>
            <person name="Howarth C."/>
            <person name="Larimer J."/>
            <person name="Lui A."/>
            <person name="MacDonald P.J.P."/>
            <person name="McCowen C."/>
            <person name="Montmayeur A."/>
            <person name="Murphy C."/>
            <person name="Neiman D."/>
            <person name="Pearson M."/>
            <person name="Priest M."/>
            <person name="Roberts A."/>
            <person name="Saif S."/>
            <person name="Shea T."/>
            <person name="Sisk P."/>
            <person name="Stolte C."/>
            <person name="Sykes S."/>
            <person name="Wortman J."/>
            <person name="Nusbaum C."/>
            <person name="Birren B."/>
        </authorList>
    </citation>
    <scope>NUCLEOTIDE SEQUENCE [LARGE SCALE GENOMIC DNA]</scope>
    <source>
        <strain evidence="3">ATCC 50505</strain>
    </source>
</reference>
<feature type="region of interest" description="Disordered" evidence="1">
    <location>
        <begin position="87"/>
        <end position="151"/>
    </location>
</feature>
<feature type="region of interest" description="Disordered" evidence="1">
    <location>
        <begin position="174"/>
        <end position="199"/>
    </location>
</feature>
<evidence type="ECO:0000256" key="1">
    <source>
        <dbReference type="SAM" id="MobiDB-lite"/>
    </source>
</evidence>
<feature type="compositionally biased region" description="Polar residues" evidence="1">
    <location>
        <begin position="129"/>
        <end position="151"/>
    </location>
</feature>